<dbReference type="InterPro" id="IPR013658">
    <property type="entry name" value="SGL"/>
</dbReference>
<proteinExistence type="predicted"/>
<gene>
    <name evidence="3" type="ORF">KDB89_08220</name>
</gene>
<name>A0ABX8SIH6_9ACTN</name>
<dbReference type="Proteomes" id="UP000824504">
    <property type="component" value="Chromosome"/>
</dbReference>
<evidence type="ECO:0000259" key="2">
    <source>
        <dbReference type="Pfam" id="PF08450"/>
    </source>
</evidence>
<dbReference type="PANTHER" id="PTHR10907">
    <property type="entry name" value="REGUCALCIN"/>
    <property type="match status" value="1"/>
</dbReference>
<dbReference type="Pfam" id="PF08450">
    <property type="entry name" value="SGL"/>
    <property type="match status" value="1"/>
</dbReference>
<sequence length="310" mass="32076">MRIRSFAGLELVDAEPCLLGEGPTWDPVTGKLRWVDIRRGLLLEAAVDDSGVGRAREVLRVEGTLGAAVPAVGGGLLLATARHLAHVDGSGMVLGAVELISRGAGRRLNDGACDPAGRYLVGSLALGDITGEEELWRLEHDGSVTQLASGISLSNGLAWSPDGRVMYHVDTLAHQITARGYDVASGAVGEPSMWLDCAADFPDGLTVDADGSVWIAFWGAGEVRCYSPEGELQSVQGTGASLTTSCEFVGPGLDQLAITTAAADGDEPSDPGDSPHAGRVVIAHPGARGLPSTPWRPTPMADADPGLSIL</sequence>
<keyword evidence="4" id="KW-1185">Reference proteome</keyword>
<organism evidence="3 4">
    <name type="scientific">Tessaracoccus palaemonis</name>
    <dbReference type="NCBI Taxonomy" id="2829499"/>
    <lineage>
        <taxon>Bacteria</taxon>
        <taxon>Bacillati</taxon>
        <taxon>Actinomycetota</taxon>
        <taxon>Actinomycetes</taxon>
        <taxon>Propionibacteriales</taxon>
        <taxon>Propionibacteriaceae</taxon>
        <taxon>Tessaracoccus</taxon>
    </lineage>
</organism>
<dbReference type="PANTHER" id="PTHR10907:SF47">
    <property type="entry name" value="REGUCALCIN"/>
    <property type="match status" value="1"/>
</dbReference>
<accession>A0ABX8SIH6</accession>
<feature type="domain" description="SMP-30/Gluconolactonase/LRE-like region" evidence="2">
    <location>
        <begin position="19"/>
        <end position="261"/>
    </location>
</feature>
<evidence type="ECO:0000313" key="4">
    <source>
        <dbReference type="Proteomes" id="UP000824504"/>
    </source>
</evidence>
<feature type="region of interest" description="Disordered" evidence="1">
    <location>
        <begin position="285"/>
        <end position="310"/>
    </location>
</feature>
<dbReference type="EMBL" id="CP079216">
    <property type="protein sequence ID" value="QXT61783.1"/>
    <property type="molecule type" value="Genomic_DNA"/>
</dbReference>
<evidence type="ECO:0000313" key="3">
    <source>
        <dbReference type="EMBL" id="QXT61783.1"/>
    </source>
</evidence>
<reference evidence="3 4" key="1">
    <citation type="submission" date="2021-07" db="EMBL/GenBank/DDBJ databases">
        <title>complete genome sequencing of Tessaracoccus sp.J1M15.</title>
        <authorList>
            <person name="Bae J.-W."/>
            <person name="Kim D.-y."/>
        </authorList>
    </citation>
    <scope>NUCLEOTIDE SEQUENCE [LARGE SCALE GENOMIC DNA]</scope>
    <source>
        <strain evidence="3 4">J1M15</strain>
    </source>
</reference>
<protein>
    <submittedName>
        <fullName evidence="3">SMP-30/gluconolactonase/LRE family protein</fullName>
    </submittedName>
</protein>
<evidence type="ECO:0000256" key="1">
    <source>
        <dbReference type="SAM" id="MobiDB-lite"/>
    </source>
</evidence>